<accession>A0ABS5NP90</accession>
<protein>
    <recommendedName>
        <fullName evidence="4">Tetratricopeptide repeat protein</fullName>
    </recommendedName>
</protein>
<dbReference type="Gene3D" id="1.25.40.10">
    <property type="entry name" value="Tetratricopeptide repeat domain"/>
    <property type="match status" value="1"/>
</dbReference>
<sequence length="196" mass="22333">MINDAIAMIAECPQCGAPVKLNSNICEFCGSEYLIQTLKGLNGFDKKGIDKYIANYRKLSAKNSANPEINSAIGICYLKLGLYDFAYKYFEKAMEDMIENSDLYFYSAVCKLKGKRPFLVPLTLIRKSEEFLDAAKNLNSSDGKYAYAHALIKYDYYYKKRLNTDPNFQELLNEAEHCGISQDDKQLVENLLKLSF</sequence>
<keyword evidence="1" id="KW-0802">TPR repeat</keyword>
<evidence type="ECO:0008006" key="4">
    <source>
        <dbReference type="Google" id="ProtNLM"/>
    </source>
</evidence>
<proteinExistence type="predicted"/>
<keyword evidence="3" id="KW-1185">Reference proteome</keyword>
<dbReference type="RefSeq" id="WP_213101063.1">
    <property type="nucleotide sequence ID" value="NZ_JAGYPM010000001.1"/>
</dbReference>
<dbReference type="Proteomes" id="UP000681027">
    <property type="component" value="Unassembled WGS sequence"/>
</dbReference>
<dbReference type="PROSITE" id="PS50005">
    <property type="entry name" value="TPR"/>
    <property type="match status" value="1"/>
</dbReference>
<name>A0ABS5NP90_9BACI</name>
<evidence type="ECO:0000313" key="2">
    <source>
        <dbReference type="EMBL" id="MBS4189654.1"/>
    </source>
</evidence>
<dbReference type="InterPro" id="IPR011990">
    <property type="entry name" value="TPR-like_helical_dom_sf"/>
</dbReference>
<feature type="repeat" description="TPR" evidence="1">
    <location>
        <begin position="67"/>
        <end position="100"/>
    </location>
</feature>
<organism evidence="2 3">
    <name type="scientific">Cytobacillus citreus</name>
    <dbReference type="NCBI Taxonomy" id="2833586"/>
    <lineage>
        <taxon>Bacteria</taxon>
        <taxon>Bacillati</taxon>
        <taxon>Bacillota</taxon>
        <taxon>Bacilli</taxon>
        <taxon>Bacillales</taxon>
        <taxon>Bacillaceae</taxon>
        <taxon>Cytobacillus</taxon>
    </lineage>
</organism>
<dbReference type="EMBL" id="JAGYPM010000001">
    <property type="protein sequence ID" value="MBS4189654.1"/>
    <property type="molecule type" value="Genomic_DNA"/>
</dbReference>
<evidence type="ECO:0000313" key="3">
    <source>
        <dbReference type="Proteomes" id="UP000681027"/>
    </source>
</evidence>
<evidence type="ECO:0000256" key="1">
    <source>
        <dbReference type="PROSITE-ProRule" id="PRU00339"/>
    </source>
</evidence>
<comment type="caution">
    <text evidence="2">The sequence shown here is derived from an EMBL/GenBank/DDBJ whole genome shotgun (WGS) entry which is preliminary data.</text>
</comment>
<dbReference type="InterPro" id="IPR019734">
    <property type="entry name" value="TPR_rpt"/>
</dbReference>
<gene>
    <name evidence="2" type="ORF">KHA94_05435</name>
</gene>
<dbReference type="SUPFAM" id="SSF48452">
    <property type="entry name" value="TPR-like"/>
    <property type="match status" value="1"/>
</dbReference>
<reference evidence="2 3" key="1">
    <citation type="submission" date="2021-05" db="EMBL/GenBank/DDBJ databases">
        <title>Novel Bacillus species.</title>
        <authorList>
            <person name="Liu G."/>
        </authorList>
    </citation>
    <scope>NUCLEOTIDE SEQUENCE [LARGE SCALE GENOMIC DNA]</scope>
    <source>
        <strain evidence="2 3">FJAT-49705</strain>
    </source>
</reference>